<accession>A0A7C4KIW6</accession>
<organism evidence="1">
    <name type="scientific">Anaerolinea thermolimosa</name>
    <dbReference type="NCBI Taxonomy" id="229919"/>
    <lineage>
        <taxon>Bacteria</taxon>
        <taxon>Bacillati</taxon>
        <taxon>Chloroflexota</taxon>
        <taxon>Anaerolineae</taxon>
        <taxon>Anaerolineales</taxon>
        <taxon>Anaerolineaceae</taxon>
        <taxon>Anaerolinea</taxon>
    </lineage>
</organism>
<proteinExistence type="predicted"/>
<dbReference type="AlphaFoldDB" id="A0A7C4KIW6"/>
<dbReference type="PROSITE" id="PS51257">
    <property type="entry name" value="PROKAR_LIPOPROTEIN"/>
    <property type="match status" value="1"/>
</dbReference>
<reference evidence="1" key="1">
    <citation type="journal article" date="2020" name="mSystems">
        <title>Genome- and Community-Level Interaction Insights into Carbon Utilization and Element Cycling Functions of Hydrothermarchaeota in Hydrothermal Sediment.</title>
        <authorList>
            <person name="Zhou Z."/>
            <person name="Liu Y."/>
            <person name="Xu W."/>
            <person name="Pan J."/>
            <person name="Luo Z.H."/>
            <person name="Li M."/>
        </authorList>
    </citation>
    <scope>NUCLEOTIDE SEQUENCE [LARGE SCALE GENOMIC DNA]</scope>
    <source>
        <strain evidence="1">SpSt-573</strain>
    </source>
</reference>
<comment type="caution">
    <text evidence="1">The sequence shown here is derived from an EMBL/GenBank/DDBJ whole genome shotgun (WGS) entry which is preliminary data.</text>
</comment>
<gene>
    <name evidence="1" type="ORF">ENT37_06885</name>
</gene>
<evidence type="ECO:0000313" key="1">
    <source>
        <dbReference type="EMBL" id="HGS21577.1"/>
    </source>
</evidence>
<name>A0A7C4KIW6_9CHLR</name>
<dbReference type="EMBL" id="DSYK01000342">
    <property type="protein sequence ID" value="HGS21577.1"/>
    <property type="molecule type" value="Genomic_DNA"/>
</dbReference>
<sequence>MKRSGMVFWKWMIGGGVLIFLVACTPALPSPTPTPVPSETPFPTATFTVTQTPSLTPTATTTPTPTFTLTPSLTPTPETAFDQARPIELTSGVGGWRLTFAIPHLNRVVNVIAAGIRFQCAFDEQYPDRLFCYGLSRPPLDQKITLAFLDAETGKVLYQSETVFASAALPTPVPKGYSNTNCAERGQKVTCETECRVDPSTGIPCIVSSCFDACGPYYSVDSCPAGVSAWNICSAEQWEEMKARFNIP</sequence>
<protein>
    <submittedName>
        <fullName evidence="1">Uncharacterized protein</fullName>
    </submittedName>
</protein>